<dbReference type="InterPro" id="IPR050109">
    <property type="entry name" value="HTH-type_TetR-like_transc_reg"/>
</dbReference>
<dbReference type="SUPFAM" id="SSF46689">
    <property type="entry name" value="Homeodomain-like"/>
    <property type="match status" value="1"/>
</dbReference>
<evidence type="ECO:0000259" key="3">
    <source>
        <dbReference type="PROSITE" id="PS50977"/>
    </source>
</evidence>
<evidence type="ECO:0000313" key="5">
    <source>
        <dbReference type="Proteomes" id="UP000325690"/>
    </source>
</evidence>
<dbReference type="InterPro" id="IPR009057">
    <property type="entry name" value="Homeodomain-like_sf"/>
</dbReference>
<dbReference type="SUPFAM" id="SSF48498">
    <property type="entry name" value="Tetracyclin repressor-like, C-terminal domain"/>
    <property type="match status" value="1"/>
</dbReference>
<dbReference type="GO" id="GO:0000976">
    <property type="term" value="F:transcription cis-regulatory region binding"/>
    <property type="evidence" value="ECO:0007669"/>
    <property type="project" value="TreeGrafter"/>
</dbReference>
<dbReference type="PRINTS" id="PR00455">
    <property type="entry name" value="HTHTETR"/>
</dbReference>
<dbReference type="EMBL" id="ANBP01000001">
    <property type="protein sequence ID" value="KAB7759678.1"/>
    <property type="molecule type" value="Genomic_DNA"/>
</dbReference>
<dbReference type="GeneID" id="74304918"/>
<evidence type="ECO:0000256" key="2">
    <source>
        <dbReference type="PROSITE-ProRule" id="PRU00335"/>
    </source>
</evidence>
<dbReference type="InterPro" id="IPR036271">
    <property type="entry name" value="Tet_transcr_reg_TetR-rel_C_sf"/>
</dbReference>
<dbReference type="Pfam" id="PF00440">
    <property type="entry name" value="TetR_N"/>
    <property type="match status" value="1"/>
</dbReference>
<dbReference type="PANTHER" id="PTHR30055">
    <property type="entry name" value="HTH-TYPE TRANSCRIPTIONAL REGULATOR RUTR"/>
    <property type="match status" value="1"/>
</dbReference>
<keyword evidence="1 2" id="KW-0238">DNA-binding</keyword>
<evidence type="ECO:0000313" key="4">
    <source>
        <dbReference type="EMBL" id="KAB7759678.1"/>
    </source>
</evidence>
<reference evidence="4 5" key="1">
    <citation type="submission" date="2012-10" db="EMBL/GenBank/DDBJ databases">
        <title>The draft sequence of the Mycobacterium pheli genome.</title>
        <authorList>
            <person name="Pettersson B.M.F."/>
            <person name="Das S."/>
            <person name="Dasgupta S."/>
            <person name="Bhattacharya A."/>
            <person name="Kirsebom L.A."/>
        </authorList>
    </citation>
    <scope>NUCLEOTIDE SEQUENCE [LARGE SCALE GENOMIC DNA]</scope>
    <source>
        <strain evidence="4 5">CCUG 21000</strain>
    </source>
</reference>
<dbReference type="PANTHER" id="PTHR30055:SF237">
    <property type="entry name" value="TRANSCRIPTIONAL REPRESSOR MCE3R"/>
    <property type="match status" value="1"/>
</dbReference>
<proteinExistence type="predicted"/>
<dbReference type="GO" id="GO:0003700">
    <property type="term" value="F:DNA-binding transcription factor activity"/>
    <property type="evidence" value="ECO:0007669"/>
    <property type="project" value="TreeGrafter"/>
</dbReference>
<protein>
    <submittedName>
        <fullName evidence="4">TetR family transcriptional regulator</fullName>
    </submittedName>
</protein>
<feature type="domain" description="HTH tetR-type" evidence="3">
    <location>
        <begin position="7"/>
        <end position="67"/>
    </location>
</feature>
<evidence type="ECO:0000256" key="1">
    <source>
        <dbReference type="ARBA" id="ARBA00023125"/>
    </source>
</evidence>
<dbReference type="AlphaFoldDB" id="A0A5N5VD06"/>
<organism evidence="4 5">
    <name type="scientific">Mycolicibacterium phlei DSM 43239 = CCUG 21000</name>
    <dbReference type="NCBI Taxonomy" id="1226750"/>
    <lineage>
        <taxon>Bacteria</taxon>
        <taxon>Bacillati</taxon>
        <taxon>Actinomycetota</taxon>
        <taxon>Actinomycetes</taxon>
        <taxon>Mycobacteriales</taxon>
        <taxon>Mycobacteriaceae</taxon>
        <taxon>Mycolicibacterium</taxon>
    </lineage>
</organism>
<dbReference type="Gene3D" id="1.10.357.10">
    <property type="entry name" value="Tetracycline Repressor, domain 2"/>
    <property type="match status" value="1"/>
</dbReference>
<dbReference type="InterPro" id="IPR001647">
    <property type="entry name" value="HTH_TetR"/>
</dbReference>
<dbReference type="Pfam" id="PF17932">
    <property type="entry name" value="TetR_C_24"/>
    <property type="match status" value="1"/>
</dbReference>
<sequence>MSTSQSDSARQEIRTAALHLFSTVGFHGTGIRRIAEEAGVSLATLYHYMKTKEDLLVEILMENILTLLREAEIALQGKVSGVDRLVALVEVHVRIHTEQRLQCIVSDTELRALAGERRASIVKYRDDYEALWRNAIDSAVQDGSAVVSDVAIATKSLLEMCTGVAHWYRPDGRLDLASLTDIYIELCLNALGVPKAKRKNL</sequence>
<dbReference type="Proteomes" id="UP000325690">
    <property type="component" value="Unassembled WGS sequence"/>
</dbReference>
<gene>
    <name evidence="4" type="ORF">MPHL21000_01235</name>
</gene>
<name>A0A5N5VD06_MYCPH</name>
<keyword evidence="5" id="KW-1185">Reference proteome</keyword>
<dbReference type="InterPro" id="IPR041490">
    <property type="entry name" value="KstR2_TetR_C"/>
</dbReference>
<dbReference type="RefSeq" id="WP_061482918.1">
    <property type="nucleotide sequence ID" value="NZ_ANBO01000001.1"/>
</dbReference>
<feature type="DNA-binding region" description="H-T-H motif" evidence="2">
    <location>
        <begin position="30"/>
        <end position="49"/>
    </location>
</feature>
<accession>A0A5N5VD06</accession>
<dbReference type="PROSITE" id="PS50977">
    <property type="entry name" value="HTH_TETR_2"/>
    <property type="match status" value="1"/>
</dbReference>
<comment type="caution">
    <text evidence="4">The sequence shown here is derived from an EMBL/GenBank/DDBJ whole genome shotgun (WGS) entry which is preliminary data.</text>
</comment>